<reference evidence="2" key="1">
    <citation type="submission" date="2023-04" db="EMBL/GenBank/DDBJ databases">
        <authorList>
            <person name="Vijverberg K."/>
            <person name="Xiong W."/>
            <person name="Schranz E."/>
        </authorList>
    </citation>
    <scope>NUCLEOTIDE SEQUENCE</scope>
</reference>
<evidence type="ECO:0000256" key="1">
    <source>
        <dbReference type="SAM" id="MobiDB-lite"/>
    </source>
</evidence>
<protein>
    <submittedName>
        <fullName evidence="2">Uncharacterized protein</fullName>
    </submittedName>
</protein>
<proteinExistence type="predicted"/>
<gene>
    <name evidence="2" type="ORF">LSALG_LOCUS24616</name>
</gene>
<evidence type="ECO:0000313" key="3">
    <source>
        <dbReference type="Proteomes" id="UP001177003"/>
    </source>
</evidence>
<keyword evidence="3" id="KW-1185">Reference proteome</keyword>
<dbReference type="Proteomes" id="UP001177003">
    <property type="component" value="Chromosome 5"/>
</dbReference>
<evidence type="ECO:0000313" key="2">
    <source>
        <dbReference type="EMBL" id="CAI9285128.1"/>
    </source>
</evidence>
<feature type="region of interest" description="Disordered" evidence="1">
    <location>
        <begin position="128"/>
        <end position="161"/>
    </location>
</feature>
<dbReference type="AlphaFoldDB" id="A0AA35Z3B6"/>
<name>A0AA35Z3B6_LACSI</name>
<dbReference type="EMBL" id="OX465081">
    <property type="protein sequence ID" value="CAI9285128.1"/>
    <property type="molecule type" value="Genomic_DNA"/>
</dbReference>
<organism evidence="2 3">
    <name type="scientific">Lactuca saligna</name>
    <name type="common">Willowleaf lettuce</name>
    <dbReference type="NCBI Taxonomy" id="75948"/>
    <lineage>
        <taxon>Eukaryota</taxon>
        <taxon>Viridiplantae</taxon>
        <taxon>Streptophyta</taxon>
        <taxon>Embryophyta</taxon>
        <taxon>Tracheophyta</taxon>
        <taxon>Spermatophyta</taxon>
        <taxon>Magnoliopsida</taxon>
        <taxon>eudicotyledons</taxon>
        <taxon>Gunneridae</taxon>
        <taxon>Pentapetalae</taxon>
        <taxon>asterids</taxon>
        <taxon>campanulids</taxon>
        <taxon>Asterales</taxon>
        <taxon>Asteraceae</taxon>
        <taxon>Cichorioideae</taxon>
        <taxon>Cichorieae</taxon>
        <taxon>Lactucinae</taxon>
        <taxon>Lactuca</taxon>
    </lineage>
</organism>
<sequence>MAFSERVTGSDCASPIDSKHLIHHSSQENLFCTILVHYFYQRAITKLKLRVMQDALMSNISTLHTTGIIVAYISKFAFVGPIHEAMLRHVPPTSKVLDGYRIIPTSRFCPLTPEHYICIEEDQHVRNEEDPPFHNEEEEPVHNEFVPSPPPSPKNITTSTPINIALCPPPVSFQP</sequence>
<accession>A0AA35Z3B6</accession>